<keyword evidence="5" id="KW-0677">Repeat</keyword>
<feature type="compositionally biased region" description="Basic and acidic residues" evidence="6">
    <location>
        <begin position="50"/>
        <end position="63"/>
    </location>
</feature>
<dbReference type="InterPro" id="IPR015943">
    <property type="entry name" value="WD40/YVTN_repeat-like_dom_sf"/>
</dbReference>
<dbReference type="PANTHER" id="PTHR14344:SF3">
    <property type="entry name" value="WD REPEAT-CONTAINING PROTEIN 6"/>
    <property type="match status" value="1"/>
</dbReference>
<evidence type="ECO:0000256" key="6">
    <source>
        <dbReference type="SAM" id="MobiDB-lite"/>
    </source>
</evidence>
<keyword evidence="3" id="KW-0853">WD repeat</keyword>
<evidence type="ECO:0000256" key="5">
    <source>
        <dbReference type="ARBA" id="ARBA00022737"/>
    </source>
</evidence>
<evidence type="ECO:0000313" key="7">
    <source>
        <dbReference type="EMBL" id="KAK1292231.1"/>
    </source>
</evidence>
<proteinExistence type="predicted"/>
<dbReference type="InterPro" id="IPR036322">
    <property type="entry name" value="WD40_repeat_dom_sf"/>
</dbReference>
<dbReference type="Gene3D" id="2.130.10.10">
    <property type="entry name" value="YVTN repeat-like/Quinoprotein amine dehydrogenase"/>
    <property type="match status" value="1"/>
</dbReference>
<dbReference type="AlphaFoldDB" id="A0AAV9CUQ3"/>
<reference evidence="7" key="2">
    <citation type="submission" date="2023-06" db="EMBL/GenBank/DDBJ databases">
        <authorList>
            <person name="Ma L."/>
            <person name="Liu K.-W."/>
            <person name="Li Z."/>
            <person name="Hsiao Y.-Y."/>
            <person name="Qi Y."/>
            <person name="Fu T."/>
            <person name="Tang G."/>
            <person name="Zhang D."/>
            <person name="Sun W.-H."/>
            <person name="Liu D.-K."/>
            <person name="Li Y."/>
            <person name="Chen G.-Z."/>
            <person name="Liu X.-D."/>
            <person name="Liao X.-Y."/>
            <person name="Jiang Y.-T."/>
            <person name="Yu X."/>
            <person name="Hao Y."/>
            <person name="Huang J."/>
            <person name="Zhao X.-W."/>
            <person name="Ke S."/>
            <person name="Chen Y.-Y."/>
            <person name="Wu W.-L."/>
            <person name="Hsu J.-L."/>
            <person name="Lin Y.-F."/>
            <person name="Huang M.-D."/>
            <person name="Li C.-Y."/>
            <person name="Huang L."/>
            <person name="Wang Z.-W."/>
            <person name="Zhao X."/>
            <person name="Zhong W.-Y."/>
            <person name="Peng D.-H."/>
            <person name="Ahmad S."/>
            <person name="Lan S."/>
            <person name="Zhang J.-S."/>
            <person name="Tsai W.-C."/>
            <person name="Van De Peer Y."/>
            <person name="Liu Z.-J."/>
        </authorList>
    </citation>
    <scope>NUCLEOTIDE SEQUENCE</scope>
    <source>
        <strain evidence="7">CP</strain>
        <tissue evidence="7">Leaves</tissue>
    </source>
</reference>
<protein>
    <submittedName>
        <fullName evidence="7">Uncharacterized protein</fullName>
    </submittedName>
</protein>
<comment type="subcellular location">
    <subcellularLocation>
        <location evidence="1">Cytoplasm</location>
    </subcellularLocation>
</comment>
<keyword evidence="8" id="KW-1185">Reference proteome</keyword>
<keyword evidence="2" id="KW-0963">Cytoplasm</keyword>
<dbReference type="SUPFAM" id="SSF50978">
    <property type="entry name" value="WD40 repeat-like"/>
    <property type="match status" value="1"/>
</dbReference>
<sequence length="280" mass="30821">MQWVVKTQPKKLIDCRRRPQTGRGSQGGRWRRSLNNQSPSTVLGTAMNTEENKADTNENDPDKIASGASSKLGSAEINTTTASKAMNTNNFFASTEIHEIRPTHIINSFHQSGVNCLHVSEIKDGRDSRSKSTYCVLSGGDDQAIHCVGFYFERQTKNFEVNHQTSDVRENMHAETVSQSPESGCNGNSSLCGSNKEHRVRVLYCNKIAAAHSSAVKGIWTDGTWAFSVGLDQRVRCWHLGNTNGITEEAHIIISVAEPEALDVRILSGNQYWIAVSGRG</sequence>
<organism evidence="7 8">
    <name type="scientific">Acorus calamus</name>
    <name type="common">Sweet flag</name>
    <dbReference type="NCBI Taxonomy" id="4465"/>
    <lineage>
        <taxon>Eukaryota</taxon>
        <taxon>Viridiplantae</taxon>
        <taxon>Streptophyta</taxon>
        <taxon>Embryophyta</taxon>
        <taxon>Tracheophyta</taxon>
        <taxon>Spermatophyta</taxon>
        <taxon>Magnoliopsida</taxon>
        <taxon>Liliopsida</taxon>
        <taxon>Acoraceae</taxon>
        <taxon>Acorus</taxon>
    </lineage>
</organism>
<evidence type="ECO:0000256" key="2">
    <source>
        <dbReference type="ARBA" id="ARBA00022490"/>
    </source>
</evidence>
<accession>A0AAV9CUQ3</accession>
<gene>
    <name evidence="7" type="ORF">QJS10_CPB17g00897</name>
</gene>
<evidence type="ECO:0000256" key="1">
    <source>
        <dbReference type="ARBA" id="ARBA00004496"/>
    </source>
</evidence>
<reference evidence="7" key="1">
    <citation type="journal article" date="2023" name="Nat. Commun.">
        <title>Diploid and tetraploid genomes of Acorus and the evolution of monocots.</title>
        <authorList>
            <person name="Ma L."/>
            <person name="Liu K.W."/>
            <person name="Li Z."/>
            <person name="Hsiao Y.Y."/>
            <person name="Qi Y."/>
            <person name="Fu T."/>
            <person name="Tang G.D."/>
            <person name="Zhang D."/>
            <person name="Sun W.H."/>
            <person name="Liu D.K."/>
            <person name="Li Y."/>
            <person name="Chen G.Z."/>
            <person name="Liu X.D."/>
            <person name="Liao X.Y."/>
            <person name="Jiang Y.T."/>
            <person name="Yu X."/>
            <person name="Hao Y."/>
            <person name="Huang J."/>
            <person name="Zhao X.W."/>
            <person name="Ke S."/>
            <person name="Chen Y.Y."/>
            <person name="Wu W.L."/>
            <person name="Hsu J.L."/>
            <person name="Lin Y.F."/>
            <person name="Huang M.D."/>
            <person name="Li C.Y."/>
            <person name="Huang L."/>
            <person name="Wang Z.W."/>
            <person name="Zhao X."/>
            <person name="Zhong W.Y."/>
            <person name="Peng D.H."/>
            <person name="Ahmad S."/>
            <person name="Lan S."/>
            <person name="Zhang J.S."/>
            <person name="Tsai W.C."/>
            <person name="Van de Peer Y."/>
            <person name="Liu Z.J."/>
        </authorList>
    </citation>
    <scope>NUCLEOTIDE SEQUENCE</scope>
    <source>
        <strain evidence="7">CP</strain>
    </source>
</reference>
<name>A0AAV9CUQ3_ACOCL</name>
<comment type="caution">
    <text evidence="7">The sequence shown here is derived from an EMBL/GenBank/DDBJ whole genome shotgun (WGS) entry which is preliminary data.</text>
</comment>
<evidence type="ECO:0000313" key="8">
    <source>
        <dbReference type="Proteomes" id="UP001180020"/>
    </source>
</evidence>
<evidence type="ECO:0000256" key="4">
    <source>
        <dbReference type="ARBA" id="ARBA00022694"/>
    </source>
</evidence>
<dbReference type="PANTHER" id="PTHR14344">
    <property type="entry name" value="WD REPEAT PROTEIN"/>
    <property type="match status" value="1"/>
</dbReference>
<dbReference type="GO" id="GO:0030488">
    <property type="term" value="P:tRNA methylation"/>
    <property type="evidence" value="ECO:0007669"/>
    <property type="project" value="TreeGrafter"/>
</dbReference>
<dbReference type="GO" id="GO:0005737">
    <property type="term" value="C:cytoplasm"/>
    <property type="evidence" value="ECO:0007669"/>
    <property type="project" value="UniProtKB-SubCell"/>
</dbReference>
<keyword evidence="4" id="KW-0819">tRNA processing</keyword>
<dbReference type="EMBL" id="JAUJYO010000017">
    <property type="protein sequence ID" value="KAK1292231.1"/>
    <property type="molecule type" value="Genomic_DNA"/>
</dbReference>
<dbReference type="Proteomes" id="UP001180020">
    <property type="component" value="Unassembled WGS sequence"/>
</dbReference>
<dbReference type="InterPro" id="IPR051973">
    <property type="entry name" value="tRNA_Anticodon_Mtase-Reg"/>
</dbReference>
<feature type="region of interest" description="Disordered" evidence="6">
    <location>
        <begin position="1"/>
        <end position="75"/>
    </location>
</feature>
<evidence type="ECO:0000256" key="3">
    <source>
        <dbReference type="ARBA" id="ARBA00022574"/>
    </source>
</evidence>
<feature type="compositionally biased region" description="Polar residues" evidence="6">
    <location>
        <begin position="34"/>
        <end position="49"/>
    </location>
</feature>